<reference evidence="2 3" key="1">
    <citation type="journal article" date="2018" name="Front. Microbiol.">
        <title>Comparative Genomics of the Herbivore Gut Symbiont Lactobacillus reuteri Reveals Genetic Diversity and Lifestyle Adaptation.</title>
        <authorList>
            <person name="Zhao J."/>
        </authorList>
    </citation>
    <scope>NUCLEOTIDE SEQUENCE [LARGE SCALE GENOMIC DNA]</scope>
    <source>
        <strain evidence="2 3">LR10</strain>
        <strain evidence="1">LR9</strain>
    </source>
</reference>
<name>A0A855XDC3_LIMRT</name>
<accession>A0A855XDC3</accession>
<dbReference type="EMBL" id="QGHV01000035">
    <property type="protein sequence ID" value="PWT37188.1"/>
    <property type="molecule type" value="Genomic_DNA"/>
</dbReference>
<gene>
    <name evidence="2" type="ORF">DKZ22_11500</name>
    <name evidence="1" type="ORF">DKZ35_06375</name>
</gene>
<evidence type="ECO:0000313" key="3">
    <source>
        <dbReference type="Proteomes" id="UP000245980"/>
    </source>
</evidence>
<protein>
    <submittedName>
        <fullName evidence="2">Uncharacterized protein</fullName>
    </submittedName>
</protein>
<comment type="caution">
    <text evidence="2">The sequence shown here is derived from an EMBL/GenBank/DDBJ whole genome shotgun (WGS) entry which is preliminary data.</text>
</comment>
<dbReference type="RefSeq" id="WP_109937440.1">
    <property type="nucleotide sequence ID" value="NZ_QGHQ01000001.1"/>
</dbReference>
<dbReference type="EMBL" id="QGHT01000099">
    <property type="protein sequence ID" value="PWT39233.1"/>
    <property type="molecule type" value="Genomic_DNA"/>
</dbReference>
<dbReference type="Proteomes" id="UP000245980">
    <property type="component" value="Unassembled WGS sequence"/>
</dbReference>
<evidence type="ECO:0000313" key="1">
    <source>
        <dbReference type="EMBL" id="PWT37188.1"/>
    </source>
</evidence>
<organism evidence="2 3">
    <name type="scientific">Limosilactobacillus reuteri</name>
    <name type="common">Lactobacillus reuteri</name>
    <dbReference type="NCBI Taxonomy" id="1598"/>
    <lineage>
        <taxon>Bacteria</taxon>
        <taxon>Bacillati</taxon>
        <taxon>Bacillota</taxon>
        <taxon>Bacilli</taxon>
        <taxon>Lactobacillales</taxon>
        <taxon>Lactobacillaceae</taxon>
        <taxon>Limosilactobacillus</taxon>
    </lineage>
</organism>
<reference evidence="2" key="2">
    <citation type="submission" date="2018-05" db="EMBL/GenBank/DDBJ databases">
        <authorList>
            <person name="Peng X.Y."/>
            <person name="Xu Y.F."/>
            <person name="Luo D."/>
            <person name="Yu J."/>
            <person name="Gu J.Y."/>
        </authorList>
    </citation>
    <scope>NUCLEOTIDE SEQUENCE</scope>
    <source>
        <strain evidence="2">LR10</strain>
        <strain evidence="1">LR9</strain>
    </source>
</reference>
<evidence type="ECO:0000313" key="2">
    <source>
        <dbReference type="EMBL" id="PWT39233.1"/>
    </source>
</evidence>
<dbReference type="AlphaFoldDB" id="A0A855XDC3"/>
<dbReference type="Proteomes" id="UP000245735">
    <property type="component" value="Unassembled WGS sequence"/>
</dbReference>
<sequence length="81" mass="9155">MTIYELIYKANENDGNASHPVGLYSSFENAKTAGERLFKNITGQKEFYWTMEYGTYVRFDGENGATSCLDIIPVEVDSVLM</sequence>
<proteinExistence type="predicted"/>